<proteinExistence type="predicted"/>
<evidence type="ECO:0000313" key="3">
    <source>
        <dbReference type="Proteomes" id="UP000323876"/>
    </source>
</evidence>
<feature type="compositionally biased region" description="Basic and acidic residues" evidence="1">
    <location>
        <begin position="1"/>
        <end position="10"/>
    </location>
</feature>
<sequence>MVRTPGRETPMRSNGYVLMGKP</sequence>
<comment type="caution">
    <text evidence="2">The sequence shown here is derived from an EMBL/GenBank/DDBJ whole genome shotgun (WGS) entry which is preliminary data.</text>
</comment>
<keyword evidence="3" id="KW-1185">Reference proteome</keyword>
<protein>
    <submittedName>
        <fullName evidence="2">Uncharacterized protein</fullName>
    </submittedName>
</protein>
<dbReference type="Proteomes" id="UP000323876">
    <property type="component" value="Unassembled WGS sequence"/>
</dbReference>
<accession>A0A5N0ER18</accession>
<organism evidence="2 3">
    <name type="scientific">Nocardia colli</name>
    <dbReference type="NCBI Taxonomy" id="2545717"/>
    <lineage>
        <taxon>Bacteria</taxon>
        <taxon>Bacillati</taxon>
        <taxon>Actinomycetota</taxon>
        <taxon>Actinomycetes</taxon>
        <taxon>Mycobacteriales</taxon>
        <taxon>Nocardiaceae</taxon>
        <taxon>Nocardia</taxon>
    </lineage>
</organism>
<reference evidence="2 3" key="1">
    <citation type="submission" date="2019-09" db="EMBL/GenBank/DDBJ databases">
        <authorList>
            <person name="Wang X."/>
        </authorList>
    </citation>
    <scope>NUCLEOTIDE SEQUENCE [LARGE SCALE GENOMIC DNA]</scope>
    <source>
        <strain evidence="2 3">CICC 11023</strain>
    </source>
</reference>
<gene>
    <name evidence="2" type="ORF">F3087_04770</name>
</gene>
<dbReference type="AlphaFoldDB" id="A0A5N0ER18"/>
<evidence type="ECO:0000256" key="1">
    <source>
        <dbReference type="SAM" id="MobiDB-lite"/>
    </source>
</evidence>
<name>A0A5N0ER18_9NOCA</name>
<dbReference type="EMBL" id="VXLC01000001">
    <property type="protein sequence ID" value="KAA8891014.1"/>
    <property type="molecule type" value="Genomic_DNA"/>
</dbReference>
<feature type="region of interest" description="Disordered" evidence="1">
    <location>
        <begin position="1"/>
        <end position="22"/>
    </location>
</feature>
<evidence type="ECO:0000313" key="2">
    <source>
        <dbReference type="EMBL" id="KAA8891014.1"/>
    </source>
</evidence>